<dbReference type="Pfam" id="PF17667">
    <property type="entry name" value="Pkinase_fungal"/>
    <property type="match status" value="1"/>
</dbReference>
<comment type="caution">
    <text evidence="3">The sequence shown here is derived from an EMBL/GenBank/DDBJ whole genome shotgun (WGS) entry which is preliminary data.</text>
</comment>
<evidence type="ECO:0000313" key="4">
    <source>
        <dbReference type="Proteomes" id="UP001140094"/>
    </source>
</evidence>
<sequence>MEQADRDAKRDKEQADRDAKREEELKQWREGQDNILRLLVDRDQRNPQAVLTADAADTHVTPKRPRASSASQSQLQQNGSRVLSTFATPSTNMTQPAQFTKADYCKLSKAYKSISYKSKFPEVLDMLNNGWHNSWGNFASGKTRGQYASANKILQGYASKCANIWSKLAADRVSEDTYQSAFGYLASAIESCLPKNPKPLPRLYWKDTHTTPMKRLSGVSRKPDGGFFTHDSEILNWTDLAVVVEVKSDDMRNDHDHIRGQLVQDFIDMATILPRRFMIGLTLASRGVIDVHFCLPSGIYTAHLGSLPLTGPNKPKSNTARLSARSIKWTEDEMRVVMFISFLYCQSHSDCGYLTGRNSDYPWTFSLKDILGATKDKSDKSPLSKIISLEYREDGSGVLGRHKYLKGQRTWVYLAKYDGGNNRAFFKFQWVFDGESEIDIHRFVLKRRVPNVPKVFCGASIGGGGSSAENQKYVGQAIVMEEVGDTIRSAFGKRQLVKSDAEIIDLFAGYVHTLIAAAMIDRDHKFVLHRDISTGNLTFRGNHPYIIDWGYGRVCTENETRTLTGKELIGTTIYMGIRVLKGHRTRSVVDDLESLFLVLCHCLWRSIGAESDDYDILWSSEDLKIISGMRIAWLHSEIAFSNQMGIPKDQHRALQHLVKGMYGLLFPAGFMDICNTPKKDPRIDSFEASKWVEIFEDSREYMQTPGAEMPCLAQLREYVYSASGRRISFITQSPPLEQDGKIPKNTLRPLSSDSLETPADASYNQTPTRKGSKRQSNDLSISSSLKKSRNHE</sequence>
<feature type="domain" description="Fungal-type protein kinase" evidence="2">
    <location>
        <begin position="523"/>
        <end position="601"/>
    </location>
</feature>
<dbReference type="InterPro" id="IPR040976">
    <property type="entry name" value="Pkinase_fungal"/>
</dbReference>
<dbReference type="OrthoDB" id="2747778at2759"/>
<accession>A0A9W8HU78</accession>
<gene>
    <name evidence="3" type="ORF">H4R20_004643</name>
</gene>
<proteinExistence type="predicted"/>
<reference evidence="3" key="1">
    <citation type="submission" date="2022-07" db="EMBL/GenBank/DDBJ databases">
        <title>Phylogenomic reconstructions and comparative analyses of Kickxellomycotina fungi.</title>
        <authorList>
            <person name="Reynolds N.K."/>
            <person name="Stajich J.E."/>
            <person name="Barry K."/>
            <person name="Grigoriev I.V."/>
            <person name="Crous P."/>
            <person name="Smith M.E."/>
        </authorList>
    </citation>
    <scope>NUCLEOTIDE SEQUENCE</scope>
    <source>
        <strain evidence="3">NRRL 1565</strain>
    </source>
</reference>
<name>A0A9W8HU78_9FUNG</name>
<dbReference type="Gene3D" id="1.10.510.10">
    <property type="entry name" value="Transferase(Phosphotransferase) domain 1"/>
    <property type="match status" value="1"/>
</dbReference>
<keyword evidence="4" id="KW-1185">Reference proteome</keyword>
<evidence type="ECO:0000256" key="1">
    <source>
        <dbReference type="SAM" id="MobiDB-lite"/>
    </source>
</evidence>
<dbReference type="Proteomes" id="UP001140094">
    <property type="component" value="Unassembled WGS sequence"/>
</dbReference>
<feature type="compositionally biased region" description="Low complexity" evidence="1">
    <location>
        <begin position="67"/>
        <end position="77"/>
    </location>
</feature>
<dbReference type="SUPFAM" id="SSF56112">
    <property type="entry name" value="Protein kinase-like (PK-like)"/>
    <property type="match status" value="1"/>
</dbReference>
<protein>
    <recommendedName>
        <fullName evidence="2">Fungal-type protein kinase domain-containing protein</fullName>
    </recommendedName>
</protein>
<dbReference type="EMBL" id="JANBUO010001290">
    <property type="protein sequence ID" value="KAJ2798912.1"/>
    <property type="molecule type" value="Genomic_DNA"/>
</dbReference>
<evidence type="ECO:0000259" key="2">
    <source>
        <dbReference type="Pfam" id="PF17667"/>
    </source>
</evidence>
<dbReference type="InterPro" id="IPR011009">
    <property type="entry name" value="Kinase-like_dom_sf"/>
</dbReference>
<organism evidence="3 4">
    <name type="scientific">Coemansia guatemalensis</name>
    <dbReference type="NCBI Taxonomy" id="2761395"/>
    <lineage>
        <taxon>Eukaryota</taxon>
        <taxon>Fungi</taxon>
        <taxon>Fungi incertae sedis</taxon>
        <taxon>Zoopagomycota</taxon>
        <taxon>Kickxellomycotina</taxon>
        <taxon>Kickxellomycetes</taxon>
        <taxon>Kickxellales</taxon>
        <taxon>Kickxellaceae</taxon>
        <taxon>Coemansia</taxon>
    </lineage>
</organism>
<feature type="region of interest" description="Disordered" evidence="1">
    <location>
        <begin position="51"/>
        <end position="80"/>
    </location>
</feature>
<evidence type="ECO:0000313" key="3">
    <source>
        <dbReference type="EMBL" id="KAJ2798912.1"/>
    </source>
</evidence>
<feature type="region of interest" description="Disordered" evidence="1">
    <location>
        <begin position="731"/>
        <end position="792"/>
    </location>
</feature>
<dbReference type="AlphaFoldDB" id="A0A9W8HU78"/>
<feature type="region of interest" description="Disordered" evidence="1">
    <location>
        <begin position="1"/>
        <end position="28"/>
    </location>
</feature>